<protein>
    <submittedName>
        <fullName evidence="3">ACYPI002213 protein</fullName>
    </submittedName>
</protein>
<feature type="chain" id="PRO_5002943469" evidence="1">
    <location>
        <begin position="17"/>
        <end position="269"/>
    </location>
</feature>
<dbReference type="EMBL" id="AK342588">
    <property type="protein sequence ID" value="BAH72561.1"/>
    <property type="molecule type" value="mRNA"/>
</dbReference>
<feature type="signal peptide" evidence="1">
    <location>
        <begin position="1"/>
        <end position="16"/>
    </location>
</feature>
<evidence type="ECO:0000256" key="1">
    <source>
        <dbReference type="SAM" id="SignalP"/>
    </source>
</evidence>
<sequence>MIMVDLYVYLVTLVFAIEISAHSDSQKDIIRLECNERCHLQNETTNHGGLLCNSECIVNQCIRGCALWNEALSSNCSKVCDKFNANYISQSKLYCIAGCHDAITLYFQRIQFEIGPLPSPTLVPDSLFDKSLKLQWRGVKRKNFKYRVQWKLENNQENWQYCQKETWNNDSIIQLENLRPYTNYQFRVVLLLPWAGVMQLVVSESSVVISTHPSKVPPSMTPEIVRTIPADFSISVTWAAIPFPLAPILSYHLTIQEPTKEYPIFKVRT</sequence>
<dbReference type="CDD" id="cd00063">
    <property type="entry name" value="FN3"/>
    <property type="match status" value="1"/>
</dbReference>
<name>C4WXE1_ACYPI</name>
<dbReference type="SUPFAM" id="SSF49265">
    <property type="entry name" value="Fibronectin type III"/>
    <property type="match status" value="1"/>
</dbReference>
<organism evidence="3">
    <name type="scientific">Acyrthosiphon pisum</name>
    <name type="common">Pea aphid</name>
    <dbReference type="NCBI Taxonomy" id="7029"/>
    <lineage>
        <taxon>Eukaryota</taxon>
        <taxon>Metazoa</taxon>
        <taxon>Ecdysozoa</taxon>
        <taxon>Arthropoda</taxon>
        <taxon>Hexapoda</taxon>
        <taxon>Insecta</taxon>
        <taxon>Pterygota</taxon>
        <taxon>Neoptera</taxon>
        <taxon>Paraneoptera</taxon>
        <taxon>Hemiptera</taxon>
        <taxon>Sternorrhyncha</taxon>
        <taxon>Aphidomorpha</taxon>
        <taxon>Aphidoidea</taxon>
        <taxon>Aphididae</taxon>
        <taxon>Macrosiphini</taxon>
        <taxon>Acyrthosiphon</taxon>
    </lineage>
</organism>
<dbReference type="OrthoDB" id="65481at2759"/>
<dbReference type="Gene3D" id="2.60.40.10">
    <property type="entry name" value="Immunoglobulins"/>
    <property type="match status" value="1"/>
</dbReference>
<dbReference type="InterPro" id="IPR003961">
    <property type="entry name" value="FN3_dom"/>
</dbReference>
<gene>
    <name evidence="3" type="primary">ACYPI002213</name>
</gene>
<dbReference type="AlphaFoldDB" id="C4WXE1"/>
<evidence type="ECO:0000313" key="3">
    <source>
        <dbReference type="EMBL" id="BAH72561.1"/>
    </source>
</evidence>
<dbReference type="InterPro" id="IPR013783">
    <property type="entry name" value="Ig-like_fold"/>
</dbReference>
<proteinExistence type="evidence at transcript level"/>
<evidence type="ECO:0000259" key="2">
    <source>
        <dbReference type="PROSITE" id="PS50853"/>
    </source>
</evidence>
<keyword evidence="1" id="KW-0732">Signal</keyword>
<dbReference type="SMART" id="SM00060">
    <property type="entry name" value="FN3"/>
    <property type="match status" value="1"/>
</dbReference>
<dbReference type="PROSITE" id="PS50853">
    <property type="entry name" value="FN3"/>
    <property type="match status" value="1"/>
</dbReference>
<accession>C4WXE1</accession>
<dbReference type="InterPro" id="IPR036116">
    <property type="entry name" value="FN3_sf"/>
</dbReference>
<feature type="domain" description="Fibronectin type-III" evidence="2">
    <location>
        <begin position="116"/>
        <end position="214"/>
    </location>
</feature>
<reference evidence="3" key="1">
    <citation type="submission" date="2009-06" db="EMBL/GenBank/DDBJ databases">
        <title>A full-length cDNA resource of the pea aphid, Acyrthosiphon pisum.</title>
        <authorList>
            <person name="Shigenobu S."/>
            <person name="Nakabachi A."/>
            <person name="Richards S."/>
        </authorList>
    </citation>
    <scope>NUCLEOTIDE SEQUENCE</scope>
    <source>
        <strain evidence="3">LSR1</strain>
        <tissue evidence="3">Whole body</tissue>
    </source>
</reference>